<evidence type="ECO:0000313" key="7">
    <source>
        <dbReference type="EMBL" id="KGL37952.1"/>
    </source>
</evidence>
<feature type="transmembrane region" description="Helical" evidence="5">
    <location>
        <begin position="98"/>
        <end position="119"/>
    </location>
</feature>
<feature type="transmembrane region" description="Helical" evidence="5">
    <location>
        <begin position="248"/>
        <end position="268"/>
    </location>
</feature>
<dbReference type="InterPro" id="IPR011547">
    <property type="entry name" value="SLC26A/SulP_dom"/>
</dbReference>
<feature type="transmembrane region" description="Helical" evidence="5">
    <location>
        <begin position="381"/>
        <end position="409"/>
    </location>
</feature>
<keyword evidence="2 5" id="KW-0812">Transmembrane</keyword>
<dbReference type="CDD" id="cd07042">
    <property type="entry name" value="STAS_SulP_like_sulfate_transporter"/>
    <property type="match status" value="1"/>
</dbReference>
<dbReference type="SUPFAM" id="SSF52091">
    <property type="entry name" value="SpoIIaa-like"/>
    <property type="match status" value="1"/>
</dbReference>
<dbReference type="STRING" id="1552123.EP57_15455"/>
<evidence type="ECO:0000256" key="3">
    <source>
        <dbReference type="ARBA" id="ARBA00022989"/>
    </source>
</evidence>
<reference evidence="7 8" key="1">
    <citation type="submission" date="2014-05" db="EMBL/GenBank/DDBJ databases">
        <title>Novel Listeriaceae from food processing environments.</title>
        <authorList>
            <person name="den Bakker H.C."/>
        </authorList>
    </citation>
    <scope>NUCLEOTIDE SEQUENCE [LARGE SCALE GENOMIC DNA]</scope>
    <source>
        <strain evidence="7 8">FSL A5-0281</strain>
    </source>
</reference>
<sequence length="554" mass="59858">MWRYILLSLDGYKPSYWRDDIISGIGVAALSIPVAMGYAQVAGLPAIYGLYASCLPVLAYILFASSPQLIFGIDATTSAVTGSIILGTAGLAAGSKEAIALAPILAFFCAIFLVLFALLKLNKFTRYISAPVLSGFISGLGVSIMVSQLTKIMGLPSSEGNVLETIWYIVTQILKLNVVSFCLGVVAVVLVLLGKKILPKWPVALFVLILGTVGSYYFQIKQYGVSIVGSVPSGFPSLHLPDFTTIDWGLGILGGLISAIACFAGSLLPSESFAMRNNYAISGRRELFAYGFSNVIASLTGTAPTSASVSRTAANESFHGKTQVVSMVAATIIGIIVAFFSGVLYYMPQPVLAGIVFAALVGIVDVAMVKRLFHQGAKREANVWLLAAIGTFLFGVIWGVLLGIVLSYLNVVLRTVASPSAEVGIIEGRDGFFDISQHKEARRIPTVLLFRYSGSLFFGNVESFEKALKQMIQADTKVVMIDASAIVTVDMTASAKLKQIVAFLVERDIDYYFVNVIENLKVSFRKHDLQFLLEEEHVQKTIEDALQHYQTQQK</sequence>
<organism evidence="7 8">
    <name type="scientific">Listeria booriae</name>
    <dbReference type="NCBI Taxonomy" id="1552123"/>
    <lineage>
        <taxon>Bacteria</taxon>
        <taxon>Bacillati</taxon>
        <taxon>Bacillota</taxon>
        <taxon>Bacilli</taxon>
        <taxon>Bacillales</taxon>
        <taxon>Listeriaceae</taxon>
        <taxon>Listeria</taxon>
    </lineage>
</organism>
<evidence type="ECO:0000256" key="5">
    <source>
        <dbReference type="SAM" id="Phobius"/>
    </source>
</evidence>
<dbReference type="InterPro" id="IPR036513">
    <property type="entry name" value="STAS_dom_sf"/>
</dbReference>
<dbReference type="eggNOG" id="COG0659">
    <property type="taxonomic scope" value="Bacteria"/>
</dbReference>
<evidence type="ECO:0000256" key="1">
    <source>
        <dbReference type="ARBA" id="ARBA00004141"/>
    </source>
</evidence>
<dbReference type="Pfam" id="PF01740">
    <property type="entry name" value="STAS"/>
    <property type="match status" value="1"/>
</dbReference>
<feature type="transmembrane region" description="Helical" evidence="5">
    <location>
        <begin position="166"/>
        <end position="194"/>
    </location>
</feature>
<dbReference type="EMBL" id="JNFA01000030">
    <property type="protein sequence ID" value="KGL37952.1"/>
    <property type="molecule type" value="Genomic_DNA"/>
</dbReference>
<protein>
    <submittedName>
        <fullName evidence="7">Sulfate transporter</fullName>
    </submittedName>
</protein>
<dbReference type="OrthoDB" id="9771198at2"/>
<dbReference type="InterPro" id="IPR002645">
    <property type="entry name" value="STAS_dom"/>
</dbReference>
<feature type="transmembrane region" description="Helical" evidence="5">
    <location>
        <begin position="351"/>
        <end position="369"/>
    </location>
</feature>
<feature type="transmembrane region" description="Helical" evidence="5">
    <location>
        <begin position="126"/>
        <end position="146"/>
    </location>
</feature>
<keyword evidence="3 5" id="KW-1133">Transmembrane helix</keyword>
<dbReference type="GeneID" id="58718730"/>
<feature type="domain" description="STAS" evidence="6">
    <location>
        <begin position="437"/>
        <end position="549"/>
    </location>
</feature>
<name>A0A099VYX8_9LIST</name>
<dbReference type="GO" id="GO:0016020">
    <property type="term" value="C:membrane"/>
    <property type="evidence" value="ECO:0007669"/>
    <property type="project" value="UniProtKB-SubCell"/>
</dbReference>
<dbReference type="GO" id="GO:0055085">
    <property type="term" value="P:transmembrane transport"/>
    <property type="evidence" value="ECO:0007669"/>
    <property type="project" value="InterPro"/>
</dbReference>
<dbReference type="PANTHER" id="PTHR11814">
    <property type="entry name" value="SULFATE TRANSPORTER"/>
    <property type="match status" value="1"/>
</dbReference>
<feature type="transmembrane region" description="Helical" evidence="5">
    <location>
        <begin position="21"/>
        <end position="39"/>
    </location>
</feature>
<comment type="subcellular location">
    <subcellularLocation>
        <location evidence="1">Membrane</location>
        <topology evidence="1">Multi-pass membrane protein</topology>
    </subcellularLocation>
</comment>
<evidence type="ECO:0000256" key="2">
    <source>
        <dbReference type="ARBA" id="ARBA00022692"/>
    </source>
</evidence>
<accession>A0A099VYX8</accession>
<dbReference type="RefSeq" id="WP_036088043.1">
    <property type="nucleotide sequence ID" value="NZ_CBCSHQ010000011.1"/>
</dbReference>
<keyword evidence="4 5" id="KW-0472">Membrane</keyword>
<dbReference type="PROSITE" id="PS50801">
    <property type="entry name" value="STAS"/>
    <property type="match status" value="1"/>
</dbReference>
<feature type="transmembrane region" description="Helical" evidence="5">
    <location>
        <begin position="324"/>
        <end position="345"/>
    </location>
</feature>
<gene>
    <name evidence="7" type="ORF">EP57_15455</name>
</gene>
<feature type="transmembrane region" description="Helical" evidence="5">
    <location>
        <begin position="201"/>
        <end position="218"/>
    </location>
</feature>
<dbReference type="Proteomes" id="UP000029844">
    <property type="component" value="Unassembled WGS sequence"/>
</dbReference>
<keyword evidence="8" id="KW-1185">Reference proteome</keyword>
<dbReference type="InterPro" id="IPR001902">
    <property type="entry name" value="SLC26A/SulP_fam"/>
</dbReference>
<feature type="transmembrane region" description="Helical" evidence="5">
    <location>
        <begin position="70"/>
        <end position="92"/>
    </location>
</feature>
<feature type="transmembrane region" description="Helical" evidence="5">
    <location>
        <begin position="45"/>
        <end position="63"/>
    </location>
</feature>
<evidence type="ECO:0000313" key="8">
    <source>
        <dbReference type="Proteomes" id="UP000029844"/>
    </source>
</evidence>
<dbReference type="AlphaFoldDB" id="A0A099VYX8"/>
<dbReference type="Pfam" id="PF00916">
    <property type="entry name" value="Sulfate_transp"/>
    <property type="match status" value="1"/>
</dbReference>
<comment type="caution">
    <text evidence="7">The sequence shown here is derived from an EMBL/GenBank/DDBJ whole genome shotgun (WGS) entry which is preliminary data.</text>
</comment>
<evidence type="ECO:0000256" key="4">
    <source>
        <dbReference type="ARBA" id="ARBA00023136"/>
    </source>
</evidence>
<proteinExistence type="predicted"/>
<evidence type="ECO:0000259" key="6">
    <source>
        <dbReference type="PROSITE" id="PS50801"/>
    </source>
</evidence>
<dbReference type="Gene3D" id="3.30.750.24">
    <property type="entry name" value="STAS domain"/>
    <property type="match status" value="1"/>
</dbReference>